<organism evidence="1 2">
    <name type="scientific">Arenibacter troitsensis</name>
    <dbReference type="NCBI Taxonomy" id="188872"/>
    <lineage>
        <taxon>Bacteria</taxon>
        <taxon>Pseudomonadati</taxon>
        <taxon>Bacteroidota</taxon>
        <taxon>Flavobacteriia</taxon>
        <taxon>Flavobacteriales</taxon>
        <taxon>Flavobacteriaceae</taxon>
        <taxon>Arenibacter</taxon>
    </lineage>
</organism>
<protein>
    <submittedName>
        <fullName evidence="1">Predicted lipoprotein</fullName>
    </submittedName>
</protein>
<dbReference type="Gene3D" id="2.40.50.420">
    <property type="entry name" value="Envelope glycoprotein gp160, DUF2291, alpha/beta domain"/>
    <property type="match status" value="1"/>
</dbReference>
<evidence type="ECO:0000313" key="2">
    <source>
        <dbReference type="Proteomes" id="UP000193420"/>
    </source>
</evidence>
<gene>
    <name evidence="1" type="ORF">SAMN03080602_00866</name>
</gene>
<keyword evidence="1" id="KW-0449">Lipoprotein</keyword>
<dbReference type="SUPFAM" id="SSF141318">
    <property type="entry name" value="TM0957-like"/>
    <property type="match status" value="1"/>
</dbReference>
<dbReference type="Pfam" id="PF10054">
    <property type="entry name" value="DUF2291"/>
    <property type="match status" value="1"/>
</dbReference>
<name>A0A1X7IHN0_9FLAO</name>
<dbReference type="AlphaFoldDB" id="A0A1X7IHN0"/>
<proteinExistence type="predicted"/>
<sequence length="212" mass="23482">MAVRNSMKKPIKYLLITLLVGVALYNSVYFETLNERNTAQKKGVFDPDAFAQKFLETKLAGLPAVEAGQFIKALQDDLMQFTAEQGRKLGISHDYYFIVEGNGKVLHIGPENVIVKIEGGAGPELLVATDFIFGNAIREGSGMANIGDYQNTMDFNSISVAVNNRVRTDIVPPFMKKVKEGNNIYFKGAVEVNTKNPDLQNLRIIPLILDIK</sequence>
<evidence type="ECO:0000313" key="1">
    <source>
        <dbReference type="EMBL" id="SMG14375.1"/>
    </source>
</evidence>
<dbReference type="InterPro" id="IPR014582">
    <property type="entry name" value="UCP033535_lipo"/>
</dbReference>
<accession>A0A1X7IHN0</accession>
<reference evidence="2" key="1">
    <citation type="submission" date="2017-04" db="EMBL/GenBank/DDBJ databases">
        <authorList>
            <person name="Varghese N."/>
            <person name="Submissions S."/>
        </authorList>
    </citation>
    <scope>NUCLEOTIDE SEQUENCE [LARGE SCALE GENOMIC DNA]</scope>
    <source>
        <strain evidence="2">DSM 19835</strain>
    </source>
</reference>
<keyword evidence="2" id="KW-1185">Reference proteome</keyword>
<dbReference type="Proteomes" id="UP000193420">
    <property type="component" value="Unassembled WGS sequence"/>
</dbReference>
<dbReference type="EMBL" id="FXAO01000001">
    <property type="protein sequence ID" value="SMG14375.1"/>
    <property type="molecule type" value="Genomic_DNA"/>
</dbReference>
<dbReference type="Gene3D" id="1.10.10.1260">
    <property type="entry name" value="Envelope glycoprotein gp160, DUF2291, helical domain"/>
    <property type="match status" value="1"/>
</dbReference>
<dbReference type="STRING" id="188872.SAMN03080602_00866"/>
<dbReference type="InterPro" id="IPR036215">
    <property type="entry name" value="TM0957-like_sf"/>
</dbReference>